<dbReference type="Proteomes" id="UP000245790">
    <property type="component" value="Unassembled WGS sequence"/>
</dbReference>
<name>A0A316FM90_9GAMM</name>
<proteinExistence type="predicted"/>
<evidence type="ECO:0000313" key="2">
    <source>
        <dbReference type="Proteomes" id="UP000245790"/>
    </source>
</evidence>
<gene>
    <name evidence="1" type="ORF">C8D97_108152</name>
</gene>
<dbReference type="RefSeq" id="WP_146196140.1">
    <property type="nucleotide sequence ID" value="NZ_QGGU01000008.1"/>
</dbReference>
<evidence type="ECO:0000313" key="1">
    <source>
        <dbReference type="EMBL" id="PWK49242.1"/>
    </source>
</evidence>
<dbReference type="EMBL" id="QGGU01000008">
    <property type="protein sequence ID" value="PWK49242.1"/>
    <property type="molecule type" value="Genomic_DNA"/>
</dbReference>
<reference evidence="1 2" key="1">
    <citation type="submission" date="2018-05" db="EMBL/GenBank/DDBJ databases">
        <title>Genomic Encyclopedia of Type Strains, Phase IV (KMG-IV): sequencing the most valuable type-strain genomes for metagenomic binning, comparative biology and taxonomic classification.</title>
        <authorList>
            <person name="Goeker M."/>
        </authorList>
    </citation>
    <scope>NUCLEOTIDE SEQUENCE [LARGE SCALE GENOMIC DNA]</scope>
    <source>
        <strain evidence="1 2">DSM 25350</strain>
    </source>
</reference>
<dbReference type="AlphaFoldDB" id="A0A316FM90"/>
<protein>
    <submittedName>
        <fullName evidence="1">Uncharacterized protein</fullName>
    </submittedName>
</protein>
<sequence length="69" mass="7983">MKSVETINSQSKFPSQAQLQSIDYQTLGKLLGINFNQLKSSEQQPKWRKLEVLNELKQLESDVNDFNIN</sequence>
<comment type="caution">
    <text evidence="1">The sequence shown here is derived from an EMBL/GenBank/DDBJ whole genome shotgun (WGS) entry which is preliminary data.</text>
</comment>
<accession>A0A316FM90</accession>
<keyword evidence="2" id="KW-1185">Reference proteome</keyword>
<organism evidence="1 2">
    <name type="scientific">Pleionea mediterranea</name>
    <dbReference type="NCBI Taxonomy" id="523701"/>
    <lineage>
        <taxon>Bacteria</taxon>
        <taxon>Pseudomonadati</taxon>
        <taxon>Pseudomonadota</taxon>
        <taxon>Gammaproteobacteria</taxon>
        <taxon>Oceanospirillales</taxon>
        <taxon>Pleioneaceae</taxon>
        <taxon>Pleionea</taxon>
    </lineage>
</organism>